<feature type="region of interest" description="Disordered" evidence="1">
    <location>
        <begin position="277"/>
        <end position="301"/>
    </location>
</feature>
<keyword evidence="3" id="KW-1185">Reference proteome</keyword>
<feature type="region of interest" description="Disordered" evidence="1">
    <location>
        <begin position="233"/>
        <end position="257"/>
    </location>
</feature>
<dbReference type="OrthoDB" id="2438567at2759"/>
<reference evidence="2" key="1">
    <citation type="journal article" date="2020" name="Fungal Divers.">
        <title>Resolving the Mortierellaceae phylogeny through synthesis of multi-gene phylogenetics and phylogenomics.</title>
        <authorList>
            <person name="Vandepol N."/>
            <person name="Liber J."/>
            <person name="Desiro A."/>
            <person name="Na H."/>
            <person name="Kennedy M."/>
            <person name="Barry K."/>
            <person name="Grigoriev I.V."/>
            <person name="Miller A.N."/>
            <person name="O'Donnell K."/>
            <person name="Stajich J.E."/>
            <person name="Bonito G."/>
        </authorList>
    </citation>
    <scope>NUCLEOTIDE SEQUENCE</scope>
    <source>
        <strain evidence="2">KOD948</strain>
    </source>
</reference>
<protein>
    <submittedName>
        <fullName evidence="2">Uncharacterized protein</fullName>
    </submittedName>
</protein>
<organism evidence="2 3">
    <name type="scientific">Mortierella polycephala</name>
    <dbReference type="NCBI Taxonomy" id="41804"/>
    <lineage>
        <taxon>Eukaryota</taxon>
        <taxon>Fungi</taxon>
        <taxon>Fungi incertae sedis</taxon>
        <taxon>Mucoromycota</taxon>
        <taxon>Mortierellomycotina</taxon>
        <taxon>Mortierellomycetes</taxon>
        <taxon>Mortierellales</taxon>
        <taxon>Mortierellaceae</taxon>
        <taxon>Mortierella</taxon>
    </lineage>
</organism>
<dbReference type="EMBL" id="JAAAJA010000344">
    <property type="protein sequence ID" value="KAG0255536.1"/>
    <property type="molecule type" value="Genomic_DNA"/>
</dbReference>
<evidence type="ECO:0000313" key="2">
    <source>
        <dbReference type="EMBL" id="KAG0255536.1"/>
    </source>
</evidence>
<feature type="region of interest" description="Disordered" evidence="1">
    <location>
        <begin position="176"/>
        <end position="200"/>
    </location>
</feature>
<accession>A0A9P6Q017</accession>
<evidence type="ECO:0000313" key="3">
    <source>
        <dbReference type="Proteomes" id="UP000726737"/>
    </source>
</evidence>
<proteinExistence type="predicted"/>
<dbReference type="Proteomes" id="UP000726737">
    <property type="component" value="Unassembled WGS sequence"/>
</dbReference>
<name>A0A9P6Q017_9FUNG</name>
<feature type="compositionally biased region" description="Basic and acidic residues" evidence="1">
    <location>
        <begin position="277"/>
        <end position="298"/>
    </location>
</feature>
<feature type="region of interest" description="Disordered" evidence="1">
    <location>
        <begin position="26"/>
        <end position="55"/>
    </location>
</feature>
<evidence type="ECO:0000256" key="1">
    <source>
        <dbReference type="SAM" id="MobiDB-lite"/>
    </source>
</evidence>
<comment type="caution">
    <text evidence="2">The sequence shown here is derived from an EMBL/GenBank/DDBJ whole genome shotgun (WGS) entry which is preliminary data.</text>
</comment>
<sequence length="314" mass="36082">MKYEDLGSQQLDSSAFASAWRVKVQEEDVADQEETTTKTKEIDKNCDGDKDRKHTSHRIVSGIKDLKSTPTIFYVPQQDECARNGARTYTYYNPKPERSAQFIQALPQYLADKQRALDQYRRWDPAKGELAWGYHSVKPLIDAAYFDEHVYMDMLDNDPTNPGTWLDRLDIDNNVDSWQGENGQDDEARRRKKDIDTNLHRKGAKNIHRAIIVTITTNMSTRATMRRRMNKLEQHQDHNRPLSAQSTVSSSTSTVEDGGIWEAEESRMQDTILKAFDEATKRPEGQDYGSRIRREQERGSPPVVLGLVTDDLVD</sequence>
<feature type="compositionally biased region" description="Low complexity" evidence="1">
    <location>
        <begin position="246"/>
        <end position="255"/>
    </location>
</feature>
<feature type="compositionally biased region" description="Basic and acidic residues" evidence="1">
    <location>
        <begin position="186"/>
        <end position="199"/>
    </location>
</feature>
<dbReference type="AlphaFoldDB" id="A0A9P6Q017"/>
<feature type="compositionally biased region" description="Basic and acidic residues" evidence="1">
    <location>
        <begin position="35"/>
        <end position="52"/>
    </location>
</feature>
<gene>
    <name evidence="2" type="ORF">BG011_005073</name>
</gene>